<dbReference type="AlphaFoldDB" id="A0A0J1FRF7"/>
<dbReference type="PANTHER" id="PTHR38451:SF1">
    <property type="entry name" value="TRNA (ADENINE(22)-N(1))-METHYLTRANSFERASE"/>
    <property type="match status" value="1"/>
</dbReference>
<protein>
    <submittedName>
        <fullName evidence="1">tRNA (Adenine(22)-N(1))-methyltransferase</fullName>
        <ecNumber evidence="1">2.1.1.217</ecNumber>
    </submittedName>
</protein>
<evidence type="ECO:0000313" key="1">
    <source>
        <dbReference type="EMBL" id="KLU65897.1"/>
    </source>
</evidence>
<name>A0A0J1FRF7_9FIRM</name>
<organism evidence="1 2">
    <name type="scientific">Desulfosporosinus acididurans</name>
    <dbReference type="NCBI Taxonomy" id="476652"/>
    <lineage>
        <taxon>Bacteria</taxon>
        <taxon>Bacillati</taxon>
        <taxon>Bacillota</taxon>
        <taxon>Clostridia</taxon>
        <taxon>Eubacteriales</taxon>
        <taxon>Desulfitobacteriaceae</taxon>
        <taxon>Desulfosporosinus</taxon>
    </lineage>
</organism>
<comment type="caution">
    <text evidence="1">The sequence shown here is derived from an EMBL/GenBank/DDBJ whole genome shotgun (WGS) entry which is preliminary data.</text>
</comment>
<dbReference type="Gene3D" id="3.40.50.150">
    <property type="entry name" value="Vaccinia Virus protein VP39"/>
    <property type="match status" value="1"/>
</dbReference>
<dbReference type="PATRIC" id="fig|476652.3.peg.2001"/>
<reference evidence="1 2" key="1">
    <citation type="submission" date="2015-06" db="EMBL/GenBank/DDBJ databases">
        <title>Draft genome of the moderately acidophilic sulfate reducer Candidatus Desulfosporosinus acididurans strain M1.</title>
        <authorList>
            <person name="Poehlein A."/>
            <person name="Petzsch P."/>
            <person name="Johnson B.D."/>
            <person name="Schloemann M."/>
            <person name="Daniel R."/>
            <person name="Muehling M."/>
        </authorList>
    </citation>
    <scope>NUCLEOTIDE SEQUENCE [LARGE SCALE GENOMIC DNA]</scope>
    <source>
        <strain evidence="1 2">M1</strain>
    </source>
</reference>
<dbReference type="STRING" id="476652.DEAC_c19330"/>
<dbReference type="RefSeq" id="WP_047809822.1">
    <property type="nucleotide sequence ID" value="NZ_LDZY01000006.1"/>
</dbReference>
<dbReference type="Pfam" id="PF12847">
    <property type="entry name" value="Methyltransf_18"/>
    <property type="match status" value="1"/>
</dbReference>
<dbReference type="EMBL" id="LDZY01000006">
    <property type="protein sequence ID" value="KLU65897.1"/>
    <property type="molecule type" value="Genomic_DNA"/>
</dbReference>
<dbReference type="Proteomes" id="UP000036356">
    <property type="component" value="Unassembled WGS sequence"/>
</dbReference>
<dbReference type="GO" id="GO:0032259">
    <property type="term" value="P:methylation"/>
    <property type="evidence" value="ECO:0007669"/>
    <property type="project" value="UniProtKB-KW"/>
</dbReference>
<keyword evidence="1" id="KW-0489">Methyltransferase</keyword>
<dbReference type="PANTHER" id="PTHR38451">
    <property type="entry name" value="TRNA (ADENINE(22)-N(1))-METHYLTRANSFERASE"/>
    <property type="match status" value="1"/>
</dbReference>
<dbReference type="EC" id="2.1.1.217" evidence="1"/>
<keyword evidence="1" id="KW-0808">Transferase</keyword>
<dbReference type="InterPro" id="IPR029063">
    <property type="entry name" value="SAM-dependent_MTases_sf"/>
</dbReference>
<evidence type="ECO:0000313" key="2">
    <source>
        <dbReference type="Proteomes" id="UP000036356"/>
    </source>
</evidence>
<gene>
    <name evidence="1" type="primary">trmK</name>
    <name evidence="1" type="ORF">DEAC_c19330</name>
</gene>
<keyword evidence="2" id="KW-1185">Reference proteome</keyword>
<dbReference type="InterPro" id="IPR006901">
    <property type="entry name" value="TrmK"/>
</dbReference>
<dbReference type="GO" id="GO:0160105">
    <property type="term" value="F:tRNA (adenine(22)-N1)-methyltransferase activity"/>
    <property type="evidence" value="ECO:0007669"/>
    <property type="project" value="UniProtKB-EC"/>
</dbReference>
<dbReference type="PIRSF" id="PIRSF018637">
    <property type="entry name" value="TrmK"/>
    <property type="match status" value="1"/>
</dbReference>
<sequence length="266" mass="29875">MTFSMTLGPRLQLVASLVPLNASLGDIGTDHAYLPIALVEAQRIAKAVAVDVHEGPFKSALNAVKIRQLEPVIDVRLGDGLKPLAAGEVNVLTLAGMGGKTMLEIFAARPKVLQAVTDLIVQPQGGERTLRLSLLNSGWRLKTEQLVKEDERIYTVMAFSRDEGQTMAELSCQKDVWLQRLSPQKPEDNKFLGHSMIVDKLVWYFGPLILEEAADLLREYLDDYSEMLRRQLEQMKLSNKSETLEKIRDVSEELVFVEGIKKWQYP</sequence>
<accession>A0A0J1FRF7</accession>
<proteinExistence type="predicted"/>